<organism evidence="4 5">
    <name type="scientific">Coptis chinensis</name>
    <dbReference type="NCBI Taxonomy" id="261450"/>
    <lineage>
        <taxon>Eukaryota</taxon>
        <taxon>Viridiplantae</taxon>
        <taxon>Streptophyta</taxon>
        <taxon>Embryophyta</taxon>
        <taxon>Tracheophyta</taxon>
        <taxon>Spermatophyta</taxon>
        <taxon>Magnoliopsida</taxon>
        <taxon>Ranunculales</taxon>
        <taxon>Ranunculaceae</taxon>
        <taxon>Coptidoideae</taxon>
        <taxon>Coptis</taxon>
    </lineage>
</organism>
<evidence type="ECO:0000313" key="5">
    <source>
        <dbReference type="Proteomes" id="UP000631114"/>
    </source>
</evidence>
<accession>A0A835HFJ9</accession>
<dbReference type="PANTHER" id="PTHR10903:SF184">
    <property type="entry name" value="GTP-BINDING PROTEIN A"/>
    <property type="match status" value="1"/>
</dbReference>
<comment type="caution">
    <text evidence="4">The sequence shown here is derived from an EMBL/GenBank/DDBJ whole genome shotgun (WGS) entry which is preliminary data.</text>
</comment>
<sequence>MQEILKSCKNRVVLFDNKARDENKKDEQLKEVLSLINKVIAENGGKPYTDEFFEKLKAVIECILGLSSFVEGVVGSLNLKIPLFERK</sequence>
<dbReference type="Proteomes" id="UP000631114">
    <property type="component" value="Unassembled WGS sequence"/>
</dbReference>
<feature type="domain" description="AIG1-type G" evidence="3">
    <location>
        <begin position="1"/>
        <end position="59"/>
    </location>
</feature>
<dbReference type="Pfam" id="PF04548">
    <property type="entry name" value="AIG1"/>
    <property type="match status" value="1"/>
</dbReference>
<dbReference type="InterPro" id="IPR045058">
    <property type="entry name" value="GIMA/IAN/Toc"/>
</dbReference>
<dbReference type="PANTHER" id="PTHR10903">
    <property type="entry name" value="GTPASE, IMAP FAMILY MEMBER-RELATED"/>
    <property type="match status" value="1"/>
</dbReference>
<dbReference type="EMBL" id="JADFTS010000007">
    <property type="protein sequence ID" value="KAF9597432.1"/>
    <property type="molecule type" value="Genomic_DNA"/>
</dbReference>
<evidence type="ECO:0000256" key="2">
    <source>
        <dbReference type="ARBA" id="ARBA00023134"/>
    </source>
</evidence>
<dbReference type="AlphaFoldDB" id="A0A835HFJ9"/>
<dbReference type="InterPro" id="IPR006703">
    <property type="entry name" value="G_AIG1"/>
</dbReference>
<evidence type="ECO:0000259" key="3">
    <source>
        <dbReference type="Pfam" id="PF04548"/>
    </source>
</evidence>
<keyword evidence="1" id="KW-0547">Nucleotide-binding</keyword>
<keyword evidence="5" id="KW-1185">Reference proteome</keyword>
<dbReference type="Gene3D" id="3.40.50.300">
    <property type="entry name" value="P-loop containing nucleotide triphosphate hydrolases"/>
    <property type="match status" value="1"/>
</dbReference>
<proteinExistence type="predicted"/>
<evidence type="ECO:0000313" key="4">
    <source>
        <dbReference type="EMBL" id="KAF9597432.1"/>
    </source>
</evidence>
<name>A0A835HFJ9_9MAGN</name>
<keyword evidence="2" id="KW-0342">GTP-binding</keyword>
<evidence type="ECO:0000256" key="1">
    <source>
        <dbReference type="ARBA" id="ARBA00022741"/>
    </source>
</evidence>
<gene>
    <name evidence="4" type="ORF">IFM89_018878</name>
</gene>
<dbReference type="InterPro" id="IPR027417">
    <property type="entry name" value="P-loop_NTPase"/>
</dbReference>
<dbReference type="OrthoDB" id="8954335at2759"/>
<protein>
    <recommendedName>
        <fullName evidence="3">AIG1-type G domain-containing protein</fullName>
    </recommendedName>
</protein>
<dbReference type="GO" id="GO:0005525">
    <property type="term" value="F:GTP binding"/>
    <property type="evidence" value="ECO:0007669"/>
    <property type="project" value="UniProtKB-KW"/>
</dbReference>
<reference evidence="4 5" key="1">
    <citation type="submission" date="2020-10" db="EMBL/GenBank/DDBJ databases">
        <title>The Coptis chinensis genome and diversification of protoberbering-type alkaloids.</title>
        <authorList>
            <person name="Wang B."/>
            <person name="Shu S."/>
            <person name="Song C."/>
            <person name="Liu Y."/>
        </authorList>
    </citation>
    <scope>NUCLEOTIDE SEQUENCE [LARGE SCALE GENOMIC DNA]</scope>
    <source>
        <strain evidence="4">HL-2020</strain>
        <tissue evidence="4">Leaf</tissue>
    </source>
</reference>